<dbReference type="InterPro" id="IPR016032">
    <property type="entry name" value="Sig_transdc_resp-reg_C-effctor"/>
</dbReference>
<dbReference type="InterPro" id="IPR000792">
    <property type="entry name" value="Tscrpt_reg_LuxR_C"/>
</dbReference>
<evidence type="ECO:0000256" key="1">
    <source>
        <dbReference type="ARBA" id="ARBA00022741"/>
    </source>
</evidence>
<dbReference type="PROSITE" id="PS00622">
    <property type="entry name" value="HTH_LUXR_1"/>
    <property type="match status" value="1"/>
</dbReference>
<keyword evidence="2" id="KW-0067">ATP-binding</keyword>
<dbReference type="PANTHER" id="PTHR16305:SF35">
    <property type="entry name" value="TRANSCRIPTIONAL ACTIVATOR DOMAIN"/>
    <property type="match status" value="1"/>
</dbReference>
<dbReference type="SUPFAM" id="SSF46894">
    <property type="entry name" value="C-terminal effector domain of the bipartite response regulators"/>
    <property type="match status" value="1"/>
</dbReference>
<protein>
    <submittedName>
        <fullName evidence="4">Helix-turn-helix transcriptional regulator</fullName>
    </submittedName>
</protein>
<dbReference type="RefSeq" id="WP_344305486.1">
    <property type="nucleotide sequence ID" value="NZ_BAAAQQ010000014.1"/>
</dbReference>
<dbReference type="Gene3D" id="1.10.10.10">
    <property type="entry name" value="Winged helix-like DNA-binding domain superfamily/Winged helix DNA-binding domain"/>
    <property type="match status" value="1"/>
</dbReference>
<dbReference type="SUPFAM" id="SSF48452">
    <property type="entry name" value="TPR-like"/>
    <property type="match status" value="1"/>
</dbReference>
<name>A0ABP5KJE1_9ACTN</name>
<dbReference type="PRINTS" id="PR00038">
    <property type="entry name" value="HTHLUXR"/>
</dbReference>
<dbReference type="Pfam" id="PF13191">
    <property type="entry name" value="AAA_16"/>
    <property type="match status" value="1"/>
</dbReference>
<evidence type="ECO:0000259" key="3">
    <source>
        <dbReference type="PROSITE" id="PS50043"/>
    </source>
</evidence>
<dbReference type="PROSITE" id="PS50043">
    <property type="entry name" value="HTH_LUXR_2"/>
    <property type="match status" value="1"/>
</dbReference>
<sequence>MTTLAAPTGALNDGRSSVPGAMMGSVPSLRCPDLVGRDAELGELITRLGIGASPERAAAADTVVLLGGDAGLGKTRLLTELRDRAFEHGWQVAAGHSLDLADSALPYLPFTEILGRLAAETPEVVAATVELHPALGRLRAGRRMRSDAAGDDSMLTRGELFEAVHALLEAAAEAAPLLVVIEDAHWADQSTRDILSFLFTRPFAHRVGLVVSYRSDDLHRRHPLRRQVGEWARLPGVGRLQLEPLSDADARRLVRRLHPEPLRESDLADVVSRADGNAFFVEELVGALHFSGGSVPGDLADLLLVRVDRLDDKAREVVRIASVAGRQVGHELLAQVCDLAPAELDAAVRTLVESNLLVPGTSDRYAFRHALLAEAVYDDLLPGERVRMHARYADVLQSGRLPGSSAELARHARLGQDHRTALVASIEAGDEAMRVGGPDEAAHHYRQALTLVTDPAVGDLTDLDVPDLVTKTSDALVAAGHVAKAAAVVREQLDALPADAPALARGQLLGALAGSLVILDTEEDPRVHAAEAVLLLGDDHPRARAKALALQARVLAAYRNTEAARQAGLEGLALAERLDMPRLVTDILTTLVGLDREQHSDDIKAALEDVIAQARSTGAVNAEMRGLYLLGRLHQDRADHAEAVAAFGRAHARGVDAGTPWSPFAGTARFMQGAAEYAAGHWDEAYVLMDVTGQSPPHDYELMFHAVCLQIDAARGEPGVLELSRAQRPFWGREGLIGIWGVSAELEVHEHAADADGALESYHAIVAALSGAWRDLFQARLRLATLTLGVHGTAAATMSAEERAARHADAQLLRDEGRKVYDFHREAGFKFGPEAVAWAERLDAEWLRWRWVAQVDPPTEDELVSAWRTTEQAFTEFTHPFELARVRARLSGILRATGDTAGAREAGDLARETAHQLGAQPLLDELTALGSTGPRTVPAGADVLTPREREIIALVAEGRSNGEIGKQLFISTKTVSVHVSNILGKLGAASRTEAAAVARRRQLLG</sequence>
<dbReference type="Gene3D" id="1.25.40.10">
    <property type="entry name" value="Tetratricopeptide repeat domain"/>
    <property type="match status" value="1"/>
</dbReference>
<dbReference type="SUPFAM" id="SSF52540">
    <property type="entry name" value="P-loop containing nucleoside triphosphate hydrolases"/>
    <property type="match status" value="1"/>
</dbReference>
<keyword evidence="1" id="KW-0547">Nucleotide-binding</keyword>
<dbReference type="InterPro" id="IPR027417">
    <property type="entry name" value="P-loop_NTPase"/>
</dbReference>
<dbReference type="PANTHER" id="PTHR16305">
    <property type="entry name" value="TESTICULAR SOLUBLE ADENYLYL CYCLASE"/>
    <property type="match status" value="1"/>
</dbReference>
<organism evidence="4 5">
    <name type="scientific">Nocardioides bigeumensis</name>
    <dbReference type="NCBI Taxonomy" id="433657"/>
    <lineage>
        <taxon>Bacteria</taxon>
        <taxon>Bacillati</taxon>
        <taxon>Actinomycetota</taxon>
        <taxon>Actinomycetes</taxon>
        <taxon>Propionibacteriales</taxon>
        <taxon>Nocardioidaceae</taxon>
        <taxon>Nocardioides</taxon>
    </lineage>
</organism>
<evidence type="ECO:0000313" key="4">
    <source>
        <dbReference type="EMBL" id="GAA2133339.1"/>
    </source>
</evidence>
<evidence type="ECO:0000256" key="2">
    <source>
        <dbReference type="ARBA" id="ARBA00022840"/>
    </source>
</evidence>
<dbReference type="SMART" id="SM00421">
    <property type="entry name" value="HTH_LUXR"/>
    <property type="match status" value="1"/>
</dbReference>
<feature type="domain" description="HTH luxR-type" evidence="3">
    <location>
        <begin position="937"/>
        <end position="1002"/>
    </location>
</feature>
<proteinExistence type="predicted"/>
<evidence type="ECO:0000313" key="5">
    <source>
        <dbReference type="Proteomes" id="UP001500575"/>
    </source>
</evidence>
<dbReference type="CDD" id="cd06170">
    <property type="entry name" value="LuxR_C_like"/>
    <property type="match status" value="1"/>
</dbReference>
<dbReference type="InterPro" id="IPR041664">
    <property type="entry name" value="AAA_16"/>
</dbReference>
<dbReference type="Pfam" id="PF00196">
    <property type="entry name" value="GerE"/>
    <property type="match status" value="1"/>
</dbReference>
<keyword evidence="5" id="KW-1185">Reference proteome</keyword>
<dbReference type="InterPro" id="IPR036388">
    <property type="entry name" value="WH-like_DNA-bd_sf"/>
</dbReference>
<dbReference type="EMBL" id="BAAAQQ010000014">
    <property type="protein sequence ID" value="GAA2133339.1"/>
    <property type="molecule type" value="Genomic_DNA"/>
</dbReference>
<dbReference type="InterPro" id="IPR011990">
    <property type="entry name" value="TPR-like_helical_dom_sf"/>
</dbReference>
<accession>A0ABP5KJE1</accession>
<dbReference type="Proteomes" id="UP001500575">
    <property type="component" value="Unassembled WGS sequence"/>
</dbReference>
<gene>
    <name evidence="4" type="ORF">GCM10009843_38570</name>
</gene>
<reference evidence="5" key="1">
    <citation type="journal article" date="2019" name="Int. J. Syst. Evol. Microbiol.">
        <title>The Global Catalogue of Microorganisms (GCM) 10K type strain sequencing project: providing services to taxonomists for standard genome sequencing and annotation.</title>
        <authorList>
            <consortium name="The Broad Institute Genomics Platform"/>
            <consortium name="The Broad Institute Genome Sequencing Center for Infectious Disease"/>
            <person name="Wu L."/>
            <person name="Ma J."/>
        </authorList>
    </citation>
    <scope>NUCLEOTIDE SEQUENCE [LARGE SCALE GENOMIC DNA]</scope>
    <source>
        <strain evidence="5">JCM 16021</strain>
    </source>
</reference>
<comment type="caution">
    <text evidence="4">The sequence shown here is derived from an EMBL/GenBank/DDBJ whole genome shotgun (WGS) entry which is preliminary data.</text>
</comment>